<protein>
    <recommendedName>
        <fullName evidence="6">Sodium/calcium exchanger membrane region domain-containing protein</fullName>
    </recommendedName>
</protein>
<proteinExistence type="predicted"/>
<reference evidence="7" key="1">
    <citation type="submission" date="2018-05" db="EMBL/GenBank/DDBJ databases">
        <authorList>
            <person name="Lanie J.A."/>
            <person name="Ng W.-L."/>
            <person name="Kazmierczak K.M."/>
            <person name="Andrzejewski T.M."/>
            <person name="Davidsen T.M."/>
            <person name="Wayne K.J."/>
            <person name="Tettelin H."/>
            <person name="Glass J.I."/>
            <person name="Rusch D."/>
            <person name="Podicherti R."/>
            <person name="Tsui H.-C.T."/>
            <person name="Winkler M.E."/>
        </authorList>
    </citation>
    <scope>NUCLEOTIDE SEQUENCE</scope>
</reference>
<feature type="transmembrane region" description="Helical" evidence="5">
    <location>
        <begin position="39"/>
        <end position="59"/>
    </location>
</feature>
<keyword evidence="2 5" id="KW-0812">Transmembrane</keyword>
<dbReference type="AlphaFoldDB" id="A0A381V883"/>
<evidence type="ECO:0000256" key="3">
    <source>
        <dbReference type="ARBA" id="ARBA00022989"/>
    </source>
</evidence>
<dbReference type="GO" id="GO:0006874">
    <property type="term" value="P:intracellular calcium ion homeostasis"/>
    <property type="evidence" value="ECO:0007669"/>
    <property type="project" value="TreeGrafter"/>
</dbReference>
<dbReference type="PANTHER" id="PTHR10846:SF8">
    <property type="entry name" value="INNER MEMBRANE PROTEIN YRBG"/>
    <property type="match status" value="1"/>
</dbReference>
<dbReference type="InterPro" id="IPR044880">
    <property type="entry name" value="NCX_ion-bd_dom_sf"/>
</dbReference>
<sequence>MNPLSPLIFFFGKGMFRHALLLVGLSIISWYITIEGIGWGSYLLWISLIMLSTIIIWRAGDFFSSAATYIQEKHEIPQSIKAAVIDAVASSFPEFCVAVIAVIMIGRAEVGISSIVGSALYNVLVIPAASGLVAASPMIISREVVWRDNIFYFGVVLLLGAMLWQFPNEWGAGVALLFLLAYIGYVVLLHRDFKKSRNQESDEIITEEVEEDEEDLLELTSEKKAWLWIMLMMFVMGGASHLLVESSLALGDMLGIDGVIMGFVVIAAGTSIPDTALSVISAKKGQYDAAVSNVFGSNIFDICICLSIPILIALAMSGEPTNIDLPQTGLIWSLIGATLLAIYFFWSNNYTLTKVKAGMMGILYLLIILVSITF</sequence>
<evidence type="ECO:0000259" key="6">
    <source>
        <dbReference type="Pfam" id="PF01699"/>
    </source>
</evidence>
<feature type="transmembrane region" description="Helical" evidence="5">
    <location>
        <begin position="170"/>
        <end position="189"/>
    </location>
</feature>
<feature type="transmembrane region" description="Helical" evidence="5">
    <location>
        <begin position="225"/>
        <end position="244"/>
    </location>
</feature>
<keyword evidence="3 5" id="KW-1133">Transmembrane helix</keyword>
<feature type="transmembrane region" description="Helical" evidence="5">
    <location>
        <begin position="111"/>
        <end position="133"/>
    </location>
</feature>
<dbReference type="GO" id="GO:0005886">
    <property type="term" value="C:plasma membrane"/>
    <property type="evidence" value="ECO:0007669"/>
    <property type="project" value="TreeGrafter"/>
</dbReference>
<feature type="domain" description="Sodium/calcium exchanger membrane region" evidence="6">
    <location>
        <begin position="225"/>
        <end position="372"/>
    </location>
</feature>
<feature type="transmembrane region" description="Helical" evidence="5">
    <location>
        <begin position="294"/>
        <end position="317"/>
    </location>
</feature>
<evidence type="ECO:0000256" key="1">
    <source>
        <dbReference type="ARBA" id="ARBA00004141"/>
    </source>
</evidence>
<dbReference type="PANTHER" id="PTHR10846">
    <property type="entry name" value="SODIUM/POTASSIUM/CALCIUM EXCHANGER"/>
    <property type="match status" value="1"/>
</dbReference>
<evidence type="ECO:0000256" key="5">
    <source>
        <dbReference type="SAM" id="Phobius"/>
    </source>
</evidence>
<evidence type="ECO:0000256" key="4">
    <source>
        <dbReference type="ARBA" id="ARBA00023136"/>
    </source>
</evidence>
<dbReference type="EMBL" id="UINC01008102">
    <property type="protein sequence ID" value="SVA36510.1"/>
    <property type="molecule type" value="Genomic_DNA"/>
</dbReference>
<keyword evidence="4 5" id="KW-0472">Membrane</keyword>
<feature type="transmembrane region" description="Helical" evidence="5">
    <location>
        <begin position="329"/>
        <end position="346"/>
    </location>
</feature>
<dbReference type="GO" id="GO:0005262">
    <property type="term" value="F:calcium channel activity"/>
    <property type="evidence" value="ECO:0007669"/>
    <property type="project" value="TreeGrafter"/>
</dbReference>
<feature type="transmembrane region" description="Helical" evidence="5">
    <location>
        <begin position="259"/>
        <end position="282"/>
    </location>
</feature>
<organism evidence="7">
    <name type="scientific">marine metagenome</name>
    <dbReference type="NCBI Taxonomy" id="408172"/>
    <lineage>
        <taxon>unclassified sequences</taxon>
        <taxon>metagenomes</taxon>
        <taxon>ecological metagenomes</taxon>
    </lineage>
</organism>
<feature type="transmembrane region" description="Helical" evidence="5">
    <location>
        <begin position="7"/>
        <end position="33"/>
    </location>
</feature>
<accession>A0A381V883</accession>
<name>A0A381V883_9ZZZZ</name>
<feature type="domain" description="Sodium/calcium exchanger membrane region" evidence="6">
    <location>
        <begin position="46"/>
        <end position="188"/>
    </location>
</feature>
<dbReference type="InterPro" id="IPR004481">
    <property type="entry name" value="K/Na/Ca-exchanger"/>
</dbReference>
<feature type="transmembrane region" description="Helical" evidence="5">
    <location>
        <begin position="145"/>
        <end position="164"/>
    </location>
</feature>
<evidence type="ECO:0000256" key="2">
    <source>
        <dbReference type="ARBA" id="ARBA00022692"/>
    </source>
</evidence>
<dbReference type="Pfam" id="PF01699">
    <property type="entry name" value="Na_Ca_ex"/>
    <property type="match status" value="2"/>
</dbReference>
<gene>
    <name evidence="7" type="ORF">METZ01_LOCUS89364</name>
</gene>
<dbReference type="InterPro" id="IPR004837">
    <property type="entry name" value="NaCa_Exmemb"/>
</dbReference>
<dbReference type="Gene3D" id="1.20.1420.30">
    <property type="entry name" value="NCX, central ion-binding region"/>
    <property type="match status" value="2"/>
</dbReference>
<evidence type="ECO:0000313" key="7">
    <source>
        <dbReference type="EMBL" id="SVA36510.1"/>
    </source>
</evidence>
<dbReference type="GO" id="GO:0008273">
    <property type="term" value="F:calcium, potassium:sodium antiporter activity"/>
    <property type="evidence" value="ECO:0007669"/>
    <property type="project" value="TreeGrafter"/>
</dbReference>
<feature type="transmembrane region" description="Helical" evidence="5">
    <location>
        <begin position="355"/>
        <end position="373"/>
    </location>
</feature>
<comment type="subcellular location">
    <subcellularLocation>
        <location evidence="1">Membrane</location>
        <topology evidence="1">Multi-pass membrane protein</topology>
    </subcellularLocation>
</comment>